<dbReference type="InterPro" id="IPR007742">
    <property type="entry name" value="NosD_dom"/>
</dbReference>
<dbReference type="Gene3D" id="2.160.20.10">
    <property type="entry name" value="Single-stranded right-handed beta-helix, Pectin lyase-like"/>
    <property type="match status" value="1"/>
</dbReference>
<dbReference type="Pfam" id="PF05048">
    <property type="entry name" value="NosD"/>
    <property type="match status" value="1"/>
</dbReference>
<sequence>MLKKSTAVYLFTILCTLMVTPAQARQRSFVASYGNDANICDTFFPCRTFAKALTVTDPNGEVLALDSSGYGPVTLTQSVSLAAVPGAYAGIAVFPGTSGVTIGAGVSVVLRGLTINGLGGDNGILLSGISDLSIENCVISNLSGAGQHGVLVNAAATVRMVDTLVRDNDIGIQLQGGATTDISGSKFLGNNTGILVTSTASTITAVAISDTLVTGGVNGIEASSGTSGTSQINVIRATVTDNTVGVKTSASPGFARINLSDSMVTGNGTGLSQATSGTLNSLGNNTVTDNTPNTSGTIGSVPPM</sequence>
<evidence type="ECO:0000313" key="5">
    <source>
        <dbReference type="Proteomes" id="UP000839052"/>
    </source>
</evidence>
<evidence type="ECO:0000313" key="4">
    <source>
        <dbReference type="EMBL" id="CAG9933551.1"/>
    </source>
</evidence>
<feature type="region of interest" description="Disordered" evidence="1">
    <location>
        <begin position="282"/>
        <end position="304"/>
    </location>
</feature>
<gene>
    <name evidence="4" type="ORF">NTG6680_2302</name>
</gene>
<dbReference type="InterPro" id="IPR006626">
    <property type="entry name" value="PbH1"/>
</dbReference>
<proteinExistence type="predicted"/>
<dbReference type="RefSeq" id="WP_239797310.1">
    <property type="nucleotide sequence ID" value="NZ_OU912926.1"/>
</dbReference>
<feature type="chain" id="PRO_5046413787" evidence="2">
    <location>
        <begin position="25"/>
        <end position="304"/>
    </location>
</feature>
<dbReference type="SMART" id="SM00710">
    <property type="entry name" value="PbH1"/>
    <property type="match status" value="6"/>
</dbReference>
<organism evidence="4 5">
    <name type="scientific">Candidatus Nitrotoga arctica</name>
    <dbReference type="NCBI Taxonomy" id="453162"/>
    <lineage>
        <taxon>Bacteria</taxon>
        <taxon>Pseudomonadati</taxon>
        <taxon>Pseudomonadota</taxon>
        <taxon>Betaproteobacteria</taxon>
        <taxon>Nitrosomonadales</taxon>
        <taxon>Gallionellaceae</taxon>
        <taxon>Candidatus Nitrotoga</taxon>
    </lineage>
</organism>
<dbReference type="InterPro" id="IPR012334">
    <property type="entry name" value="Pectin_lyas_fold"/>
</dbReference>
<evidence type="ECO:0000259" key="3">
    <source>
        <dbReference type="Pfam" id="PF05048"/>
    </source>
</evidence>
<evidence type="ECO:0000256" key="1">
    <source>
        <dbReference type="SAM" id="MobiDB-lite"/>
    </source>
</evidence>
<accession>A0ABM8Z132</accession>
<dbReference type="InterPro" id="IPR011050">
    <property type="entry name" value="Pectin_lyase_fold/virulence"/>
</dbReference>
<name>A0ABM8Z132_9PROT</name>
<dbReference type="Proteomes" id="UP000839052">
    <property type="component" value="Chromosome"/>
</dbReference>
<feature type="domain" description="Periplasmic copper-binding protein NosD beta helix" evidence="3">
    <location>
        <begin position="120"/>
        <end position="295"/>
    </location>
</feature>
<protein>
    <submittedName>
        <fullName evidence="4">Right handed beta helix region</fullName>
    </submittedName>
</protein>
<dbReference type="SUPFAM" id="SSF51126">
    <property type="entry name" value="Pectin lyase-like"/>
    <property type="match status" value="1"/>
</dbReference>
<keyword evidence="2" id="KW-0732">Signal</keyword>
<reference evidence="4 5" key="1">
    <citation type="submission" date="2021-10" db="EMBL/GenBank/DDBJ databases">
        <authorList>
            <person name="Koch H."/>
        </authorList>
    </citation>
    <scope>NUCLEOTIDE SEQUENCE [LARGE SCALE GENOMIC DNA]</scope>
    <source>
        <strain evidence="4">6680</strain>
    </source>
</reference>
<evidence type="ECO:0000256" key="2">
    <source>
        <dbReference type="SAM" id="SignalP"/>
    </source>
</evidence>
<dbReference type="EMBL" id="OU912926">
    <property type="protein sequence ID" value="CAG9933551.1"/>
    <property type="molecule type" value="Genomic_DNA"/>
</dbReference>
<keyword evidence="5" id="KW-1185">Reference proteome</keyword>
<feature type="signal peptide" evidence="2">
    <location>
        <begin position="1"/>
        <end position="24"/>
    </location>
</feature>
<feature type="compositionally biased region" description="Polar residues" evidence="1">
    <location>
        <begin position="282"/>
        <end position="298"/>
    </location>
</feature>